<dbReference type="Gene3D" id="3.30.710.10">
    <property type="entry name" value="Potassium Channel Kv1.1, Chain A"/>
    <property type="match status" value="1"/>
</dbReference>
<dbReference type="GO" id="GO:0005216">
    <property type="term" value="F:monoatomic ion channel activity"/>
    <property type="evidence" value="ECO:0007669"/>
    <property type="project" value="InterPro"/>
</dbReference>
<evidence type="ECO:0000313" key="9">
    <source>
        <dbReference type="EMBL" id="CAF1128603.1"/>
    </source>
</evidence>
<dbReference type="GO" id="GO:0051260">
    <property type="term" value="P:protein homooligomerization"/>
    <property type="evidence" value="ECO:0007669"/>
    <property type="project" value="InterPro"/>
</dbReference>
<gene>
    <name evidence="10" type="ORF">JXQ802_LOCUS32111</name>
    <name evidence="9" type="ORF">PYM288_LOCUS21090</name>
</gene>
<comment type="subcellular location">
    <subcellularLocation>
        <location evidence="1">Membrane</location>
        <topology evidence="1">Multi-pass membrane protein</topology>
    </subcellularLocation>
</comment>
<organism evidence="10 11">
    <name type="scientific">Rotaria sordida</name>
    <dbReference type="NCBI Taxonomy" id="392033"/>
    <lineage>
        <taxon>Eukaryota</taxon>
        <taxon>Metazoa</taxon>
        <taxon>Spiralia</taxon>
        <taxon>Gnathifera</taxon>
        <taxon>Rotifera</taxon>
        <taxon>Eurotatoria</taxon>
        <taxon>Bdelloidea</taxon>
        <taxon>Philodinida</taxon>
        <taxon>Philodinidae</taxon>
        <taxon>Rotaria</taxon>
    </lineage>
</organism>
<evidence type="ECO:0000256" key="6">
    <source>
        <dbReference type="SAM" id="MobiDB-lite"/>
    </source>
</evidence>
<dbReference type="InterPro" id="IPR005821">
    <property type="entry name" value="Ion_trans_dom"/>
</dbReference>
<evidence type="ECO:0000256" key="3">
    <source>
        <dbReference type="ARBA" id="ARBA00022729"/>
    </source>
</evidence>
<sequence length="1407" mass="155034">MYSTGSSFSTSLAIGDLNNDNRLDISVVNNDINSISILLGYDEGFANLTTYSTGSLPNFVAVGDFNNDARLDMVITNQYEKTVSVFLGYGDGSFANQMTYPTGTSPYSVAVADLNNDTRLDIVVANKDDQEIGVLLGYGNGSFANQIPYSTVSSTNQIPYYNGSQPYFVAVADFNNDNRLDIVVVNKGDNNVGIFLGYGNGSFARQTTYSTGSEPYSVAVGDFNNDARMDIVVTNSNSSSISVLLGYGNGSFENQMTYFTGSMPCSVAVGDFNNDTRLDIVVVNQLSRNVGILLGYGNGLFANQVTLMTNLYSQYVAVGDFNNDSRLDIVVTYRYDDIVGVFLGYGNGSFARQITYSTDSEPYTAAVGDFNNDTLLDIVVTNFGSNDVGILLHYNRGNLINKGAFSSSDGSHIRSIATTDFNNDSLVDLVIANYGTNNILLLNGNGDGTFDRNMLLPIGLDSHPYAIVIDDFNNDAELDITVVNHGTNNVDIFLGDGMGRFAHQTNYGDSFDSPPFIVVTGDLNNDGRSEIIVAYNDTDNVHIYVPYDTSSFWNQKTYRTGFDPYSITVGDFNNDFLLDIVVVNRNDNNLGVFLKYANGTFATQMTYSTGAAPYSVAVGDFNNDSRLDMVVANRNDNNLGIFLGYGNGNFTTQVTYPTNSFPGLISWPCSVAVGDFNNDTRLDIVVANSAANNIGILLGYGNGSFANQTSYSSSYSPQSVLVGDFNNDICLDIVVVNFDSDSIGVFLGYCNGGFDDPITYLTDRFSYLLSIAIGDFDNDTRIDIVVANNGYNNIGVLLGYGNGSFAKQITYSIGFRPTSLAVGDFNKDNQLDIIVICSNDINVRILLGHGNGSFTNQVTYSIGFLPMSIVIGDFNRDTRLDIAVTSSDSNNVHVLLGRVNIVFVKKMMLNTSLGSRPRSFVIGHFNNDDRLDIAIANSGTDNIGIFLGNENFYFTNQTMYETGSNSRPYSLAAGDFNNDTHVDIVVANYDSSTVGIFLGYDQLSMDTSDTLLSTHHQGRIDATTNRKSSSIDRQFHISLRSGIRFETFKSTLEAYPNTLLGNVKRRKYYYDNILNEYFFDRHRGCFEAILYYYQSKGRLRRPNSVPLDTFLEEIIFFDLGQDALAQVRKDENLKEVEKTQLPRNRCRRISLLRVLRCARIFKFYRIFKNIKTIRVLAVTVKESMPDFLILAITLTLMAFLFGATVHFIESTNGNSIFDSIPKATYWGIVTITSVGYGDMVPITALGRLTAVLCALTGVGTIGMLVSVLVDRYQRVYTRKLYIQPEQIDFNDYSDEENEDLETEHGNSCNDSLILHTNDKKEYDTETSVPTSPSSSLQSSNAIGQSNPRCHFMDNYENNANEVAQTVFDEIKLIASRQQFDSLIISETVDVDKNSTDVLTTITSNAAI</sequence>
<dbReference type="Proteomes" id="UP000663854">
    <property type="component" value="Unassembled WGS sequence"/>
</dbReference>
<evidence type="ECO:0000313" key="10">
    <source>
        <dbReference type="EMBL" id="CAF1351369.1"/>
    </source>
</evidence>
<evidence type="ECO:0000256" key="4">
    <source>
        <dbReference type="ARBA" id="ARBA00022989"/>
    </source>
</evidence>
<evidence type="ECO:0000256" key="5">
    <source>
        <dbReference type="ARBA" id="ARBA00023136"/>
    </source>
</evidence>
<evidence type="ECO:0000256" key="1">
    <source>
        <dbReference type="ARBA" id="ARBA00004141"/>
    </source>
</evidence>
<protein>
    <recommendedName>
        <fullName evidence="8">BTB domain-containing protein</fullName>
    </recommendedName>
</protein>
<evidence type="ECO:0000256" key="2">
    <source>
        <dbReference type="ARBA" id="ARBA00022692"/>
    </source>
</evidence>
<dbReference type="EMBL" id="CAJNOL010001397">
    <property type="protein sequence ID" value="CAF1351369.1"/>
    <property type="molecule type" value="Genomic_DNA"/>
</dbReference>
<name>A0A815HIY4_9BILA</name>
<dbReference type="InterPro" id="IPR011333">
    <property type="entry name" value="SKP1/BTB/POZ_sf"/>
</dbReference>
<evidence type="ECO:0000259" key="8">
    <source>
        <dbReference type="SMART" id="SM00225"/>
    </source>
</evidence>
<feature type="domain" description="BTB" evidence="8">
    <location>
        <begin position="1033"/>
        <end position="1134"/>
    </location>
</feature>
<dbReference type="InterPro" id="IPR003131">
    <property type="entry name" value="T1-type_BTB"/>
</dbReference>
<feature type="transmembrane region" description="Helical" evidence="7">
    <location>
        <begin position="1187"/>
        <end position="1208"/>
    </location>
</feature>
<keyword evidence="4 7" id="KW-1133">Transmembrane helix</keyword>
<dbReference type="Gene3D" id="2.30.30.100">
    <property type="match status" value="8"/>
</dbReference>
<feature type="region of interest" description="Disordered" evidence="6">
    <location>
        <begin position="1321"/>
        <end position="1343"/>
    </location>
</feature>
<feature type="transmembrane region" description="Helical" evidence="7">
    <location>
        <begin position="1248"/>
        <end position="1269"/>
    </location>
</feature>
<dbReference type="Proteomes" id="UP000663870">
    <property type="component" value="Unassembled WGS sequence"/>
</dbReference>
<keyword evidence="2 7" id="KW-0812">Transmembrane</keyword>
<accession>A0A815HIY4</accession>
<dbReference type="Gene3D" id="1.10.287.70">
    <property type="match status" value="1"/>
</dbReference>
<dbReference type="GO" id="GO:0016020">
    <property type="term" value="C:membrane"/>
    <property type="evidence" value="ECO:0007669"/>
    <property type="project" value="UniProtKB-SubCell"/>
</dbReference>
<keyword evidence="3" id="KW-0732">Signal</keyword>
<dbReference type="Gene3D" id="2.130.10.130">
    <property type="entry name" value="Integrin alpha, N-terminal"/>
    <property type="match status" value="3"/>
</dbReference>
<dbReference type="EMBL" id="CAJNOH010000811">
    <property type="protein sequence ID" value="CAF1128603.1"/>
    <property type="molecule type" value="Genomic_DNA"/>
</dbReference>
<dbReference type="SUPFAM" id="SSF54695">
    <property type="entry name" value="POZ domain"/>
    <property type="match status" value="1"/>
</dbReference>
<evidence type="ECO:0000256" key="7">
    <source>
        <dbReference type="SAM" id="Phobius"/>
    </source>
</evidence>
<dbReference type="Pfam" id="PF00520">
    <property type="entry name" value="Ion_trans"/>
    <property type="match status" value="1"/>
</dbReference>
<proteinExistence type="predicted"/>
<evidence type="ECO:0000313" key="11">
    <source>
        <dbReference type="Proteomes" id="UP000663870"/>
    </source>
</evidence>
<dbReference type="PANTHER" id="PTHR46580">
    <property type="entry name" value="SENSOR KINASE-RELATED"/>
    <property type="match status" value="1"/>
</dbReference>
<dbReference type="SUPFAM" id="SSF69318">
    <property type="entry name" value="Integrin alpha N-terminal domain"/>
    <property type="match status" value="3"/>
</dbReference>
<comment type="caution">
    <text evidence="10">The sequence shown here is derived from an EMBL/GenBank/DDBJ whole genome shotgun (WGS) entry which is preliminary data.</text>
</comment>
<reference evidence="10" key="1">
    <citation type="submission" date="2021-02" db="EMBL/GenBank/DDBJ databases">
        <authorList>
            <person name="Nowell W R."/>
        </authorList>
    </citation>
    <scope>NUCLEOTIDE SEQUENCE</scope>
</reference>
<dbReference type="SUPFAM" id="SSF81324">
    <property type="entry name" value="Voltage-gated potassium channels"/>
    <property type="match status" value="1"/>
</dbReference>
<dbReference type="InterPro" id="IPR000210">
    <property type="entry name" value="BTB/POZ_dom"/>
</dbReference>
<dbReference type="InterPro" id="IPR028994">
    <property type="entry name" value="Integrin_alpha_N"/>
</dbReference>
<dbReference type="Pfam" id="PF02214">
    <property type="entry name" value="BTB_2"/>
    <property type="match status" value="1"/>
</dbReference>
<dbReference type="InterPro" id="IPR013517">
    <property type="entry name" value="FG-GAP"/>
</dbReference>
<keyword evidence="5 7" id="KW-0472">Membrane</keyword>
<feature type="compositionally biased region" description="Low complexity" evidence="6">
    <location>
        <begin position="1326"/>
        <end position="1339"/>
    </location>
</feature>
<dbReference type="SMART" id="SM00225">
    <property type="entry name" value="BTB"/>
    <property type="match status" value="1"/>
</dbReference>
<keyword evidence="11" id="KW-1185">Reference proteome</keyword>
<dbReference type="Pfam" id="PF13517">
    <property type="entry name" value="FG-GAP_3"/>
    <property type="match status" value="8"/>
</dbReference>